<dbReference type="PROSITE" id="PS50143">
    <property type="entry name" value="BIR_REPEAT_2"/>
    <property type="match status" value="1"/>
</dbReference>
<organism evidence="1">
    <name type="scientific">Penaeus monodon majanivirus B</name>
    <dbReference type="NCBI Taxonomy" id="2984272"/>
    <lineage>
        <taxon>Viruses</taxon>
        <taxon>Viruses incertae sedis</taxon>
        <taxon>Naldaviricetes</taxon>
        <taxon>Nimaviridae</taxon>
    </lineage>
</organism>
<dbReference type="CDD" id="cd00022">
    <property type="entry name" value="BIR"/>
    <property type="match status" value="1"/>
</dbReference>
<dbReference type="InterPro" id="IPR001370">
    <property type="entry name" value="BIR_rpt"/>
</dbReference>
<sequence length="160" mass="18989">MAVVASHSPTSLDDSRCEIKGIKTFIDWSFNWLMRSKYITRDAKHAAAEPIHVEYVMHQKRLESFKNWPEDMTQKPFDLAEAGFVSDGLDDCVYCFHCGMYLEEWKKSDIPWKEHAIWNPYCQYIRMVKGEEFIKEAKDYHCTETELSHINRVDPTNSWW</sequence>
<dbReference type="PANTHER" id="PTHR10044:SF139">
    <property type="entry name" value="DEATH-ASSOCIATED INHIBITOR OF APOPTOSIS 2"/>
    <property type="match status" value="1"/>
</dbReference>
<accession>A0A9C7BLH7</accession>
<dbReference type="SUPFAM" id="SSF57924">
    <property type="entry name" value="Inhibitor of apoptosis (IAP) repeat"/>
    <property type="match status" value="1"/>
</dbReference>
<protein>
    <submittedName>
        <fullName evidence="1">Baculoviral IAP repeat-containing protein</fullName>
    </submittedName>
</protein>
<dbReference type="GO" id="GO:0051726">
    <property type="term" value="P:regulation of cell cycle"/>
    <property type="evidence" value="ECO:0007669"/>
    <property type="project" value="TreeGrafter"/>
</dbReference>
<proteinExistence type="predicted"/>
<name>A0A9C7BLH7_9VIRU</name>
<dbReference type="GO" id="GO:0061630">
    <property type="term" value="F:ubiquitin protein ligase activity"/>
    <property type="evidence" value="ECO:0007669"/>
    <property type="project" value="TreeGrafter"/>
</dbReference>
<dbReference type="SMART" id="SM00238">
    <property type="entry name" value="BIR"/>
    <property type="match status" value="1"/>
</dbReference>
<dbReference type="Gene3D" id="1.10.1170.10">
    <property type="entry name" value="Inhibitor Of Apoptosis Protein (2mihbC-IAP-1), Chain A"/>
    <property type="match status" value="1"/>
</dbReference>
<evidence type="ECO:0000313" key="1">
    <source>
        <dbReference type="EMBL" id="BDT61996.1"/>
    </source>
</evidence>
<dbReference type="InterPro" id="IPR050784">
    <property type="entry name" value="IAP"/>
</dbReference>
<dbReference type="EMBL" id="LC738871">
    <property type="protein sequence ID" value="BDT61996.1"/>
    <property type="molecule type" value="Genomic_DNA"/>
</dbReference>
<reference evidence="1" key="1">
    <citation type="submission" date="2022-10" db="EMBL/GenBank/DDBJ databases">
        <title>Genome sequences of endogenous nimaviruses in decapod crustaceans.</title>
        <authorList>
            <person name="Kawato S."/>
            <person name="Nozaki R."/>
            <person name="Kondo H."/>
            <person name="Hirono I."/>
        </authorList>
    </citation>
    <scope>NUCLEOTIDE SEQUENCE</scope>
    <source>
        <strain evidence="1">Mikawa2016</strain>
    </source>
</reference>
<dbReference type="Pfam" id="PF00653">
    <property type="entry name" value="BIR"/>
    <property type="match status" value="1"/>
</dbReference>
<dbReference type="GO" id="GO:0031398">
    <property type="term" value="P:positive regulation of protein ubiquitination"/>
    <property type="evidence" value="ECO:0007669"/>
    <property type="project" value="TreeGrafter"/>
</dbReference>
<dbReference type="GO" id="GO:0043027">
    <property type="term" value="F:cysteine-type endopeptidase inhibitor activity involved in apoptotic process"/>
    <property type="evidence" value="ECO:0007669"/>
    <property type="project" value="TreeGrafter"/>
</dbReference>
<dbReference type="PANTHER" id="PTHR10044">
    <property type="entry name" value="INHIBITOR OF APOPTOSIS"/>
    <property type="match status" value="1"/>
</dbReference>